<dbReference type="SUPFAM" id="SSF53300">
    <property type="entry name" value="vWA-like"/>
    <property type="match status" value="1"/>
</dbReference>
<feature type="region of interest" description="Disordered" evidence="1">
    <location>
        <begin position="374"/>
        <end position="393"/>
    </location>
</feature>
<feature type="non-terminal residue" evidence="4">
    <location>
        <position position="1"/>
    </location>
</feature>
<evidence type="ECO:0000256" key="2">
    <source>
        <dbReference type="SAM" id="Phobius"/>
    </source>
</evidence>
<proteinExistence type="predicted"/>
<reference evidence="4" key="1">
    <citation type="submission" date="2018-06" db="EMBL/GenBank/DDBJ databases">
        <authorList>
            <person name="Zhirakovskaya E."/>
        </authorList>
    </citation>
    <scope>NUCLEOTIDE SEQUENCE</scope>
</reference>
<dbReference type="EMBL" id="UOEQ01000145">
    <property type="protein sequence ID" value="VAW17631.1"/>
    <property type="molecule type" value="Genomic_DNA"/>
</dbReference>
<keyword evidence="2" id="KW-0812">Transmembrane</keyword>
<dbReference type="InterPro" id="IPR036465">
    <property type="entry name" value="vWFA_dom_sf"/>
</dbReference>
<gene>
    <name evidence="4" type="ORF">MNBD_ALPHA11-1203</name>
</gene>
<dbReference type="InterPro" id="IPR002035">
    <property type="entry name" value="VWF_A"/>
</dbReference>
<feature type="domain" description="VWFA" evidence="3">
    <location>
        <begin position="308"/>
        <end position="463"/>
    </location>
</feature>
<evidence type="ECO:0000259" key="3">
    <source>
        <dbReference type="PROSITE" id="PS50234"/>
    </source>
</evidence>
<protein>
    <recommendedName>
        <fullName evidence="3">VWFA domain-containing protein</fullName>
    </recommendedName>
</protein>
<accession>A0A3B0TG70</accession>
<keyword evidence="2" id="KW-0472">Membrane</keyword>
<dbReference type="PROSITE" id="PS50234">
    <property type="entry name" value="VWFA"/>
    <property type="match status" value="1"/>
</dbReference>
<keyword evidence="2" id="KW-1133">Transmembrane helix</keyword>
<name>A0A3B0TG70_9ZZZZ</name>
<feature type="transmembrane region" description="Helical" evidence="2">
    <location>
        <begin position="12"/>
        <end position="35"/>
    </location>
</feature>
<organism evidence="4">
    <name type="scientific">hydrothermal vent metagenome</name>
    <dbReference type="NCBI Taxonomy" id="652676"/>
    <lineage>
        <taxon>unclassified sequences</taxon>
        <taxon>metagenomes</taxon>
        <taxon>ecological metagenomes</taxon>
    </lineage>
</organism>
<sequence>RSFGPDQRGAFAITFGLVAIILVATTGAVVDFVAVQNARSLSQSTLDSATLALHREVDNKTEAELLSLAQSLLNERLSALNLSANVETVNIDSDEGTLFIEARFQVPTSFLALVGISNIATRISSEVTSKSLNIEVAMVLDITGSMAGRKLAALRESANLLIDELMPEPVNPDIKIGIVPFNRYVNIGMSNRNEPGLDIDDDYTYRPSGESCRNTYPNSTRRCDSRRETYSCIRDGVPTTCRRTVYFNCTGSRGERVRVCTPRGVQNYRWRGCMGSRHIRELDTVDEDYGFGVPGVVWRWNTCRVTPLTRLTSTRDTLRRAIRAMRARDNTYIPTGLMWGWRILSPGIPFTDGAPYDGENKKIIVLMTDGRNTVSPSTRWSPNDPAGHRIHRGSNSSIANAKTEEICTNVKREDIIVYTIAFEVTDNNIRDILSDCAGNGGRYFDAGNAAELQRAFADIADDLQNLRISK</sequence>
<dbReference type="AlphaFoldDB" id="A0A3B0TG70"/>
<evidence type="ECO:0000313" key="4">
    <source>
        <dbReference type="EMBL" id="VAW17631.1"/>
    </source>
</evidence>
<evidence type="ECO:0000256" key="1">
    <source>
        <dbReference type="SAM" id="MobiDB-lite"/>
    </source>
</evidence>
<dbReference type="Gene3D" id="3.40.50.410">
    <property type="entry name" value="von Willebrand factor, type A domain"/>
    <property type="match status" value="1"/>
</dbReference>